<name>A0AAV9IUR5_CYACA</name>
<dbReference type="GO" id="GO:0000209">
    <property type="term" value="P:protein polyubiquitination"/>
    <property type="evidence" value="ECO:0007669"/>
    <property type="project" value="InterPro"/>
</dbReference>
<dbReference type="EC" id="2.3.2.26" evidence="2"/>
<reference evidence="7 8" key="1">
    <citation type="submission" date="2022-07" db="EMBL/GenBank/DDBJ databases">
        <title>Genome-wide signatures of adaptation to extreme environments.</title>
        <authorList>
            <person name="Cho C.H."/>
            <person name="Yoon H.S."/>
        </authorList>
    </citation>
    <scope>NUCLEOTIDE SEQUENCE [LARGE SCALE GENOMIC DNA]</scope>
    <source>
        <strain evidence="7 8">DBV 063 E5</strain>
    </source>
</reference>
<dbReference type="FunFam" id="3.30.2160.10:FF:000002">
    <property type="entry name" value="Putative Ubiquitin-protein ligase E3C"/>
    <property type="match status" value="1"/>
</dbReference>
<accession>A0AAV9IUR5</accession>
<keyword evidence="8" id="KW-1185">Reference proteome</keyword>
<dbReference type="CDD" id="cd00078">
    <property type="entry name" value="HECTc"/>
    <property type="match status" value="1"/>
</dbReference>
<protein>
    <recommendedName>
        <fullName evidence="2">HECT-type E3 ubiquitin transferase</fullName>
        <ecNumber evidence="2">2.3.2.26</ecNumber>
    </recommendedName>
</protein>
<dbReference type="Pfam" id="PF00632">
    <property type="entry name" value="HECT"/>
    <property type="match status" value="1"/>
</dbReference>
<evidence type="ECO:0000256" key="5">
    <source>
        <dbReference type="PROSITE-ProRule" id="PRU00104"/>
    </source>
</evidence>
<dbReference type="FunFam" id="3.30.2410.10:FF:000011">
    <property type="entry name" value="Putative Ubiquitin-protein ligase E3C"/>
    <property type="match status" value="1"/>
</dbReference>
<organism evidence="7 8">
    <name type="scientific">Cyanidium caldarium</name>
    <name type="common">Red alga</name>
    <dbReference type="NCBI Taxonomy" id="2771"/>
    <lineage>
        <taxon>Eukaryota</taxon>
        <taxon>Rhodophyta</taxon>
        <taxon>Bangiophyceae</taxon>
        <taxon>Cyanidiales</taxon>
        <taxon>Cyanidiaceae</taxon>
        <taxon>Cyanidium</taxon>
    </lineage>
</organism>
<proteinExistence type="predicted"/>
<dbReference type="Gene3D" id="3.30.2410.10">
    <property type="entry name" value="Hect, E3 ligase catalytic domain"/>
    <property type="match status" value="1"/>
</dbReference>
<gene>
    <name evidence="7" type="ORF">CDCA_CDCA07G2092</name>
</gene>
<dbReference type="InterPro" id="IPR000569">
    <property type="entry name" value="HECT_dom"/>
</dbReference>
<dbReference type="PANTHER" id="PTHR45700">
    <property type="entry name" value="UBIQUITIN-PROTEIN LIGASE E3C"/>
    <property type="match status" value="1"/>
</dbReference>
<comment type="catalytic activity">
    <reaction evidence="1">
        <text>S-ubiquitinyl-[E2 ubiquitin-conjugating enzyme]-L-cysteine + [acceptor protein]-L-lysine = [E2 ubiquitin-conjugating enzyme]-L-cysteine + N(6)-ubiquitinyl-[acceptor protein]-L-lysine.</text>
        <dbReference type="EC" id="2.3.2.26"/>
    </reaction>
</comment>
<evidence type="ECO:0000256" key="4">
    <source>
        <dbReference type="ARBA" id="ARBA00022786"/>
    </source>
</evidence>
<evidence type="ECO:0000256" key="3">
    <source>
        <dbReference type="ARBA" id="ARBA00022679"/>
    </source>
</evidence>
<keyword evidence="3" id="KW-0808">Transferase</keyword>
<evidence type="ECO:0000313" key="8">
    <source>
        <dbReference type="Proteomes" id="UP001301350"/>
    </source>
</evidence>
<dbReference type="AlphaFoldDB" id="A0AAV9IUR5"/>
<feature type="domain" description="HECT" evidence="6">
    <location>
        <begin position="551"/>
        <end position="888"/>
    </location>
</feature>
<dbReference type="InterPro" id="IPR035983">
    <property type="entry name" value="Hect_E3_ubiquitin_ligase"/>
</dbReference>
<dbReference type="GO" id="GO:0006511">
    <property type="term" value="P:ubiquitin-dependent protein catabolic process"/>
    <property type="evidence" value="ECO:0007669"/>
    <property type="project" value="TreeGrafter"/>
</dbReference>
<comment type="caution">
    <text evidence="7">The sequence shown here is derived from an EMBL/GenBank/DDBJ whole genome shotgun (WGS) entry which is preliminary data.</text>
</comment>
<evidence type="ECO:0000313" key="7">
    <source>
        <dbReference type="EMBL" id="KAK4536067.1"/>
    </source>
</evidence>
<dbReference type="Proteomes" id="UP001301350">
    <property type="component" value="Unassembled WGS sequence"/>
</dbReference>
<dbReference type="GO" id="GO:0061630">
    <property type="term" value="F:ubiquitin protein ligase activity"/>
    <property type="evidence" value="ECO:0007669"/>
    <property type="project" value="UniProtKB-EC"/>
</dbReference>
<dbReference type="SMART" id="SM00119">
    <property type="entry name" value="HECTc"/>
    <property type="match status" value="1"/>
</dbReference>
<dbReference type="EMBL" id="JANCYW010000007">
    <property type="protein sequence ID" value="KAK4536067.1"/>
    <property type="molecule type" value="Genomic_DNA"/>
</dbReference>
<dbReference type="PANTHER" id="PTHR45700:SF2">
    <property type="entry name" value="UBIQUITIN-PROTEIN LIGASE E3C"/>
    <property type="match status" value="1"/>
</dbReference>
<evidence type="ECO:0000256" key="1">
    <source>
        <dbReference type="ARBA" id="ARBA00000885"/>
    </source>
</evidence>
<evidence type="ECO:0000256" key="2">
    <source>
        <dbReference type="ARBA" id="ARBA00012485"/>
    </source>
</evidence>
<dbReference type="InterPro" id="IPR044611">
    <property type="entry name" value="E3A/B/C-like"/>
</dbReference>
<dbReference type="SUPFAM" id="SSF56204">
    <property type="entry name" value="Hect, E3 ligase catalytic domain"/>
    <property type="match status" value="1"/>
</dbReference>
<evidence type="ECO:0000259" key="6">
    <source>
        <dbReference type="PROSITE" id="PS50237"/>
    </source>
</evidence>
<dbReference type="PROSITE" id="PS50237">
    <property type="entry name" value="HECT"/>
    <property type="match status" value="1"/>
</dbReference>
<keyword evidence="4 5" id="KW-0833">Ubl conjugation pathway</keyword>
<feature type="active site" description="Glycyl thioester intermediate" evidence="5">
    <location>
        <position position="856"/>
    </location>
</feature>
<dbReference type="Gene3D" id="3.90.1750.10">
    <property type="entry name" value="Hect, E3 ligase catalytic domains"/>
    <property type="match status" value="1"/>
</dbReference>
<sequence length="888" mass="97983">MATFASSSSSKKSTAFHLFGVQPHSSVSLRGASRTSDSAEVLLQQARQARQQRAAQRARELAALRVQVCWRAVTDLRQFRRQCVAWVARALAARGTARRRWTAEQAARLVRALAYVVATEGVPGEDERSLWAALWSYREVKAEQWGRFADGTASRILLAAIKLGDFGLLQGAWPSGRVLALASASAYPLLACRPEWFASVACRLLRECGASAEFAQHLLTVEGVSASLAPAEAAAMAPLLLHSALLYLEKPQECSTAATRRLLSNVLALPVAPGYVLAAEAATAVVGPDAQLGHRLGNDAPYVRELALAALRNTDPDAHELAALVALLQRHEGAEPFVVRTLALWRGAPVLPALWQLVSSWPACPVGVSRVFARMYLLALRIMDDDDFYAPPQTELAVAVSAHFKQRVFRALFPRTLATSHAHRMDPAFADAPNLDAVSELLRVLHARDARRPFTTDPATFWPVPLPTTALEAFVAEAVRAGGDVPLLRAAPFTVPFVARVRIFHGLIAQEKEQVGGGLSFFGMNGIWITIRREFIVEDALAELNVLGARLRENVRVRFVDGHGIEEVGIDGGGVFKEFMHELVQMAFSPSHYGLFKANENGELFPNPSTALIAPAQHLEHFTFLGRVLGKALYDSVLVDLPFASFFARKLLGHGNDLNDMRSLDPTLYRNLKYLQHADAPTMAGLGLTFTVVDNEFDEAVEHELVPGGSARPVTERNRLEYMLRLADHRLNRQIQAQTQAFLAGLHDVIQPQWIRLFNERELRELISGDTSGRIDVDDLRQHVNYSGGYTESSAAVLHFWAVLHDEFSDEERAALLQFVTSSSRAPLLGFRYLNPPLCIHQAGEDLERLPTASTCMNLLKLPPYPDRRTMRDKLRYAIRQNTGFGLS</sequence>
<dbReference type="Gene3D" id="3.30.2160.10">
    <property type="entry name" value="Hect, E3 ligase catalytic domain"/>
    <property type="match status" value="1"/>
</dbReference>